<protein>
    <recommendedName>
        <fullName evidence="14">Mitochondrial ribonuclease P catalytic subunit</fullName>
        <ecNumber evidence="5">3.1.26.5</ecNumber>
    </recommendedName>
    <alternativeName>
        <fullName evidence="15">Mitochondrial ribonuclease P protein 3</fullName>
    </alternativeName>
</protein>
<evidence type="ECO:0000256" key="7">
    <source>
        <dbReference type="ARBA" id="ARBA00022722"/>
    </source>
</evidence>
<dbReference type="EC" id="3.1.26.5" evidence="5"/>
<sequence length="525" mass="61059">MNRVLQLSHFVRSSSAIILSSTYATFNNKKVLNERKPTIVRQNNLHRFEDDFEQFIKTTNDLTSINHFKKDILMKYQSQFLTETSFDAVFMRMCLACRNYPLGKEFLDHVNKSGCQVNTATLARYLDLCYFCKEEIENKSEVERLCYVLKSHSQYLDPKTQQSLILGFSITDNWREGFKLLSEGDRSLHVSVPMNAMIDCLLKYDQIDTAVLWMNKVISRGLKISDFIYEHWLKKCALQRDVWDSFFDFLVNSGVFLNTSIMRQLKDTLENQPVDPFVGHFTTINEATGRCQSCEKLLPNQEISDVEFADLKKGLMEKVLLGKDVYLESKPDEITRFQKFLKDTAPYDVVIDGLNASYRGGDGKSPFLPSKKLEALQSVVKHFTEQKLRVLVLARKHLLRGKALPAMKQEAFVFATEDLSGDDPFLLCAAVQSSHTKFVSDDAFRDHLFRLADFRLQTIFRRWQHKAQLQIKFLDRNGRVRFHLPRNYRTVSQFEDGCWHIPYDDGTPRYSYELPTTWLCLHPKS</sequence>
<gene>
    <name evidence="17" type="ORF">DGAL_LOCUS5618</name>
</gene>
<feature type="domain" description="PRORP" evidence="16">
    <location>
        <begin position="287"/>
        <end position="520"/>
    </location>
</feature>
<dbReference type="Proteomes" id="UP000789390">
    <property type="component" value="Unassembled WGS sequence"/>
</dbReference>
<keyword evidence="13" id="KW-0496">Mitochondrion</keyword>
<evidence type="ECO:0000256" key="15">
    <source>
        <dbReference type="ARBA" id="ARBA00044559"/>
    </source>
</evidence>
<dbReference type="GO" id="GO:0097745">
    <property type="term" value="P:mitochondrial tRNA 5'-end processing"/>
    <property type="evidence" value="ECO:0007669"/>
    <property type="project" value="TreeGrafter"/>
</dbReference>
<dbReference type="Gene3D" id="3.40.50.11980">
    <property type="match status" value="1"/>
</dbReference>
<comment type="similarity">
    <text evidence="4">Belongs to the PPR family. P subfamily.</text>
</comment>
<evidence type="ECO:0000256" key="12">
    <source>
        <dbReference type="ARBA" id="ARBA00022946"/>
    </source>
</evidence>
<comment type="cofactor">
    <cofactor evidence="2">
        <name>Mg(2+)</name>
        <dbReference type="ChEBI" id="CHEBI:18420"/>
    </cofactor>
</comment>
<evidence type="ECO:0000256" key="4">
    <source>
        <dbReference type="ARBA" id="ARBA00007626"/>
    </source>
</evidence>
<evidence type="ECO:0000259" key="16">
    <source>
        <dbReference type="Pfam" id="PF16953"/>
    </source>
</evidence>
<keyword evidence="18" id="KW-1185">Reference proteome</keyword>
<evidence type="ECO:0000256" key="10">
    <source>
        <dbReference type="ARBA" id="ARBA00022833"/>
    </source>
</evidence>
<dbReference type="PANTHER" id="PTHR13547:SF1">
    <property type="entry name" value="MITOCHONDRIAL RIBONUCLEASE P CATALYTIC SUBUNIT"/>
    <property type="match status" value="1"/>
</dbReference>
<evidence type="ECO:0000256" key="3">
    <source>
        <dbReference type="ARBA" id="ARBA00004173"/>
    </source>
</evidence>
<dbReference type="PANTHER" id="PTHR13547">
    <property type="match status" value="1"/>
</dbReference>
<dbReference type="InterPro" id="IPR011990">
    <property type="entry name" value="TPR-like_helical_dom_sf"/>
</dbReference>
<keyword evidence="12" id="KW-0809">Transit peptide</keyword>
<dbReference type="GO" id="GO:0030678">
    <property type="term" value="C:mitochondrial ribonuclease P complex"/>
    <property type="evidence" value="ECO:0007669"/>
    <property type="project" value="TreeGrafter"/>
</dbReference>
<dbReference type="GO" id="GO:0004526">
    <property type="term" value="F:ribonuclease P activity"/>
    <property type="evidence" value="ECO:0007669"/>
    <property type="project" value="UniProtKB-EC"/>
</dbReference>
<reference evidence="17" key="1">
    <citation type="submission" date="2021-11" db="EMBL/GenBank/DDBJ databases">
        <authorList>
            <person name="Schell T."/>
        </authorList>
    </citation>
    <scope>NUCLEOTIDE SEQUENCE</scope>
    <source>
        <strain evidence="17">M5</strain>
    </source>
</reference>
<evidence type="ECO:0000256" key="14">
    <source>
        <dbReference type="ARBA" id="ARBA00044536"/>
    </source>
</evidence>
<evidence type="ECO:0000256" key="6">
    <source>
        <dbReference type="ARBA" id="ARBA00022694"/>
    </source>
</evidence>
<dbReference type="CDD" id="cd18718">
    <property type="entry name" value="PIN_PRORP"/>
    <property type="match status" value="1"/>
</dbReference>
<keyword evidence="8" id="KW-0479">Metal-binding</keyword>
<name>A0A8J2RLD7_9CRUS</name>
<dbReference type="OrthoDB" id="46913at2759"/>
<keyword evidence="9" id="KW-0378">Hydrolase</keyword>
<evidence type="ECO:0000256" key="13">
    <source>
        <dbReference type="ARBA" id="ARBA00023128"/>
    </source>
</evidence>
<dbReference type="InterPro" id="IPR031595">
    <property type="entry name" value="PRORP_C"/>
</dbReference>
<evidence type="ECO:0000256" key="5">
    <source>
        <dbReference type="ARBA" id="ARBA00012179"/>
    </source>
</evidence>
<dbReference type="AlphaFoldDB" id="A0A8J2RLD7"/>
<evidence type="ECO:0000313" key="17">
    <source>
        <dbReference type="EMBL" id="CAH0103084.1"/>
    </source>
</evidence>
<dbReference type="EMBL" id="CAKKLH010000101">
    <property type="protein sequence ID" value="CAH0103084.1"/>
    <property type="molecule type" value="Genomic_DNA"/>
</dbReference>
<evidence type="ECO:0000256" key="9">
    <source>
        <dbReference type="ARBA" id="ARBA00022801"/>
    </source>
</evidence>
<keyword evidence="10" id="KW-0862">Zinc</keyword>
<keyword evidence="6" id="KW-0819">tRNA processing</keyword>
<dbReference type="GO" id="GO:0001682">
    <property type="term" value="P:tRNA 5'-leader removal"/>
    <property type="evidence" value="ECO:0007669"/>
    <property type="project" value="TreeGrafter"/>
</dbReference>
<dbReference type="InterPro" id="IPR033495">
    <property type="entry name" value="MRPP3_PIN_dom"/>
</dbReference>
<comment type="caution">
    <text evidence="17">The sequence shown here is derived from an EMBL/GenBank/DDBJ whole genome shotgun (WGS) entry which is preliminary data.</text>
</comment>
<keyword evidence="7" id="KW-0540">Nuclease</keyword>
<evidence type="ECO:0000256" key="11">
    <source>
        <dbReference type="ARBA" id="ARBA00022842"/>
    </source>
</evidence>
<comment type="catalytic activity">
    <reaction evidence="1">
        <text>Endonucleolytic cleavage of RNA, removing 5'-extranucleotides from tRNA precursor.</text>
        <dbReference type="EC" id="3.1.26.5"/>
    </reaction>
</comment>
<accession>A0A8J2RLD7</accession>
<evidence type="ECO:0000256" key="2">
    <source>
        <dbReference type="ARBA" id="ARBA00001946"/>
    </source>
</evidence>
<dbReference type="Pfam" id="PF16953">
    <property type="entry name" value="PRORP"/>
    <property type="match status" value="1"/>
</dbReference>
<evidence type="ECO:0000256" key="8">
    <source>
        <dbReference type="ARBA" id="ARBA00022723"/>
    </source>
</evidence>
<dbReference type="GO" id="GO:0046872">
    <property type="term" value="F:metal ion binding"/>
    <property type="evidence" value="ECO:0007669"/>
    <property type="project" value="UniProtKB-KW"/>
</dbReference>
<evidence type="ECO:0000313" key="18">
    <source>
        <dbReference type="Proteomes" id="UP000789390"/>
    </source>
</evidence>
<organism evidence="17 18">
    <name type="scientific">Daphnia galeata</name>
    <dbReference type="NCBI Taxonomy" id="27404"/>
    <lineage>
        <taxon>Eukaryota</taxon>
        <taxon>Metazoa</taxon>
        <taxon>Ecdysozoa</taxon>
        <taxon>Arthropoda</taxon>
        <taxon>Crustacea</taxon>
        <taxon>Branchiopoda</taxon>
        <taxon>Diplostraca</taxon>
        <taxon>Cladocera</taxon>
        <taxon>Anomopoda</taxon>
        <taxon>Daphniidae</taxon>
        <taxon>Daphnia</taxon>
    </lineage>
</organism>
<dbReference type="Gene3D" id="1.25.40.10">
    <property type="entry name" value="Tetratricopeptide repeat domain"/>
    <property type="match status" value="1"/>
</dbReference>
<evidence type="ECO:0000256" key="1">
    <source>
        <dbReference type="ARBA" id="ARBA00000928"/>
    </source>
</evidence>
<proteinExistence type="inferred from homology"/>
<keyword evidence="11" id="KW-0460">Magnesium</keyword>
<comment type="subcellular location">
    <subcellularLocation>
        <location evidence="3">Mitochondrion</location>
    </subcellularLocation>
</comment>